<dbReference type="Proteomes" id="UP000023152">
    <property type="component" value="Unassembled WGS sequence"/>
</dbReference>
<evidence type="ECO:0000259" key="3">
    <source>
        <dbReference type="PROSITE" id="PS51455"/>
    </source>
</evidence>
<dbReference type="PANTHER" id="PTHR23086">
    <property type="entry name" value="PHOSPHATIDYLINOSITOL-4-PHOSPHATE 5-KINASE"/>
    <property type="match status" value="1"/>
</dbReference>
<dbReference type="PANTHER" id="PTHR23086:SF124">
    <property type="entry name" value="G-PROTEIN-COUPLED RECEPTOR FAMILY PROTEIN"/>
    <property type="match status" value="1"/>
</dbReference>
<keyword evidence="1" id="KW-0547">Nucleotide-binding</keyword>
<dbReference type="Gene3D" id="3.30.810.10">
    <property type="entry name" value="2-Layer Sandwich"/>
    <property type="match status" value="1"/>
</dbReference>
<evidence type="ECO:0000313" key="5">
    <source>
        <dbReference type="Proteomes" id="UP000023152"/>
    </source>
</evidence>
<keyword evidence="1 4" id="KW-0418">Kinase</keyword>
<dbReference type="InterPro" id="IPR023610">
    <property type="entry name" value="PInositol-4/5-P-5/4-kinase"/>
</dbReference>
<feature type="region of interest" description="Disordered" evidence="2">
    <location>
        <begin position="82"/>
        <end position="107"/>
    </location>
</feature>
<reference evidence="4 5" key="1">
    <citation type="journal article" date="2013" name="Curr. Biol.">
        <title>The Genome of the Foraminiferan Reticulomyxa filosa.</title>
        <authorList>
            <person name="Glockner G."/>
            <person name="Hulsmann N."/>
            <person name="Schleicher M."/>
            <person name="Noegel A.A."/>
            <person name="Eichinger L."/>
            <person name="Gallinger C."/>
            <person name="Pawlowski J."/>
            <person name="Sierra R."/>
            <person name="Euteneuer U."/>
            <person name="Pillet L."/>
            <person name="Moustafa A."/>
            <person name="Platzer M."/>
            <person name="Groth M."/>
            <person name="Szafranski K."/>
            <person name="Schliwa M."/>
        </authorList>
    </citation>
    <scope>NUCLEOTIDE SEQUENCE [LARGE SCALE GENOMIC DNA]</scope>
</reference>
<feature type="domain" description="PIPK" evidence="3">
    <location>
        <begin position="1"/>
        <end position="181"/>
    </location>
</feature>
<organism evidence="4 5">
    <name type="scientific">Reticulomyxa filosa</name>
    <dbReference type="NCBI Taxonomy" id="46433"/>
    <lineage>
        <taxon>Eukaryota</taxon>
        <taxon>Sar</taxon>
        <taxon>Rhizaria</taxon>
        <taxon>Retaria</taxon>
        <taxon>Foraminifera</taxon>
        <taxon>Monothalamids</taxon>
        <taxon>Reticulomyxidae</taxon>
        <taxon>Reticulomyxa</taxon>
    </lineage>
</organism>
<dbReference type="InterPro" id="IPR027483">
    <property type="entry name" value="PInositol-4-P-4/5-kinase_C_sf"/>
</dbReference>
<dbReference type="OrthoDB" id="70770at2759"/>
<proteinExistence type="predicted"/>
<dbReference type="GO" id="GO:0005524">
    <property type="term" value="F:ATP binding"/>
    <property type="evidence" value="ECO:0007669"/>
    <property type="project" value="UniProtKB-UniRule"/>
</dbReference>
<dbReference type="GO" id="GO:0046854">
    <property type="term" value="P:phosphatidylinositol phosphate biosynthetic process"/>
    <property type="evidence" value="ECO:0007669"/>
    <property type="project" value="TreeGrafter"/>
</dbReference>
<gene>
    <name evidence="4" type="ORF">RFI_11083</name>
</gene>
<accession>X6NJF7</accession>
<protein>
    <submittedName>
        <fullName evidence="4">Phosphatidylinositol-4-phosphate 5-kinase</fullName>
    </submittedName>
</protein>
<dbReference type="GO" id="GO:0016308">
    <property type="term" value="F:1-phosphatidylinositol-4-phosphate 5-kinase activity"/>
    <property type="evidence" value="ECO:0007669"/>
    <property type="project" value="TreeGrafter"/>
</dbReference>
<dbReference type="SUPFAM" id="SSF56104">
    <property type="entry name" value="SAICAR synthase-like"/>
    <property type="match status" value="1"/>
</dbReference>
<sequence>MYNLTLYFVVMENIFLADLKPHEKVMKDMDLNRYVIVSKSIREKILYQLESDSIFMRDLGVMDYSLLLGIYYMKIAPNPPRDSRGFLSRPKSHPSKSGGNTEGKEPENLLSDFHGGVRAQIIEGPGIYYIGMIDMLQEWNWTKKMEYYFKTWVLRQPVAGISCVEPYYYQQRFMAHMRRIIITDEEFLDFNSIDTGMFRPQFVLQYPASEIVEDAFRSARSSIVADKDETKSNEPESPTYTAQKEVVNYSLQTQTQTQTQTHGPFSNSSVPIPMATDRSHVHANEAVSLSLRGTHRLHRRSSAGNPSDVQSRTASVPIPDAKIQRSMMSSRKGMEESKNKWSPLLFPKEPLHSQYKPVVIVATATATAAAAAEQDKKENIAHFDSRNVVHFDASSLTTDAKSHEDYDIVSKEDVADVIQSKHDQEQEDDEPELASSDPLVTIDAPNHPVTNTKTKNDKRLYK</sequence>
<name>X6NJF7_RETFI</name>
<keyword evidence="1" id="KW-0067">ATP-binding</keyword>
<dbReference type="InterPro" id="IPR002498">
    <property type="entry name" value="PInositol-4-P-4/5-kinase_core"/>
</dbReference>
<feature type="region of interest" description="Disordered" evidence="2">
    <location>
        <begin position="224"/>
        <end position="243"/>
    </location>
</feature>
<dbReference type="SMART" id="SM00330">
    <property type="entry name" value="PIPKc"/>
    <property type="match status" value="1"/>
</dbReference>
<dbReference type="Pfam" id="PF01504">
    <property type="entry name" value="PIP5K"/>
    <property type="match status" value="1"/>
</dbReference>
<keyword evidence="1" id="KW-0808">Transferase</keyword>
<dbReference type="PROSITE" id="PS51455">
    <property type="entry name" value="PIPK"/>
    <property type="match status" value="1"/>
</dbReference>
<evidence type="ECO:0000313" key="4">
    <source>
        <dbReference type="EMBL" id="ETO26053.1"/>
    </source>
</evidence>
<comment type="caution">
    <text evidence="4">The sequence shown here is derived from an EMBL/GenBank/DDBJ whole genome shotgun (WGS) entry which is preliminary data.</text>
</comment>
<evidence type="ECO:0000256" key="2">
    <source>
        <dbReference type="SAM" id="MobiDB-lite"/>
    </source>
</evidence>
<dbReference type="AlphaFoldDB" id="X6NJF7"/>
<dbReference type="EMBL" id="ASPP01008119">
    <property type="protein sequence ID" value="ETO26053.1"/>
    <property type="molecule type" value="Genomic_DNA"/>
</dbReference>
<keyword evidence="5" id="KW-1185">Reference proteome</keyword>
<dbReference type="GO" id="GO:0005886">
    <property type="term" value="C:plasma membrane"/>
    <property type="evidence" value="ECO:0007669"/>
    <property type="project" value="TreeGrafter"/>
</dbReference>
<evidence type="ECO:0000256" key="1">
    <source>
        <dbReference type="PROSITE-ProRule" id="PRU00781"/>
    </source>
</evidence>
<feature type="region of interest" description="Disordered" evidence="2">
    <location>
        <begin position="413"/>
        <end position="462"/>
    </location>
</feature>
<feature type="compositionally biased region" description="Basic and acidic residues" evidence="2">
    <location>
        <begin position="413"/>
        <end position="424"/>
    </location>
</feature>
<feature type="compositionally biased region" description="Basic and acidic residues" evidence="2">
    <location>
        <begin position="225"/>
        <end position="234"/>
    </location>
</feature>